<dbReference type="InterPro" id="IPR036772">
    <property type="entry name" value="SRCR-like_dom_sf"/>
</dbReference>
<dbReference type="FunFam" id="3.10.250.10:FF:000011">
    <property type="entry name" value="Scavenger receptor class A member 5"/>
    <property type="match status" value="1"/>
</dbReference>
<dbReference type="PANTHER" id="PTHR48071">
    <property type="entry name" value="SRCR DOMAIN-CONTAINING PROTEIN"/>
    <property type="match status" value="1"/>
</dbReference>
<keyword evidence="8" id="KW-1185">Reference proteome</keyword>
<dbReference type="EnsemblMetazoa" id="G8126.4">
    <property type="protein sequence ID" value="G8126.4:cds"/>
    <property type="gene ID" value="G8126"/>
</dbReference>
<feature type="domain" description="SRCR" evidence="6">
    <location>
        <begin position="203"/>
        <end position="303"/>
    </location>
</feature>
<keyword evidence="2" id="KW-0325">Glycoprotein</keyword>
<accession>A0A8W8NWT4</accession>
<dbReference type="SMART" id="SM00202">
    <property type="entry name" value="SR"/>
    <property type="match status" value="1"/>
</dbReference>
<proteinExistence type="predicted"/>
<dbReference type="Gene3D" id="3.10.250.10">
    <property type="entry name" value="SRCR-like domain"/>
    <property type="match status" value="1"/>
</dbReference>
<reference evidence="7" key="1">
    <citation type="submission" date="2022-08" db="UniProtKB">
        <authorList>
            <consortium name="EnsemblMetazoa"/>
        </authorList>
    </citation>
    <scope>IDENTIFICATION</scope>
    <source>
        <strain evidence="7">05x7-T-G4-1.051#20</strain>
    </source>
</reference>
<dbReference type="Proteomes" id="UP000005408">
    <property type="component" value="Unassembled WGS sequence"/>
</dbReference>
<dbReference type="AlphaFoldDB" id="A0A8W8NWT4"/>
<feature type="chain" id="PRO_5036448287" description="SRCR domain-containing protein" evidence="5">
    <location>
        <begin position="23"/>
        <end position="320"/>
    </location>
</feature>
<feature type="disulfide bond" evidence="3">
    <location>
        <begin position="272"/>
        <end position="282"/>
    </location>
</feature>
<protein>
    <recommendedName>
        <fullName evidence="6">SRCR domain-containing protein</fullName>
    </recommendedName>
</protein>
<name>A0A8W8NWT4_MAGGI</name>
<dbReference type="PRINTS" id="PR00258">
    <property type="entry name" value="SPERACTRCPTR"/>
</dbReference>
<evidence type="ECO:0000256" key="2">
    <source>
        <dbReference type="ARBA" id="ARBA00023180"/>
    </source>
</evidence>
<feature type="signal peptide" evidence="5">
    <location>
        <begin position="1"/>
        <end position="22"/>
    </location>
</feature>
<evidence type="ECO:0000313" key="7">
    <source>
        <dbReference type="EnsemblMetazoa" id="G8126.4:cds"/>
    </source>
</evidence>
<dbReference type="InterPro" id="IPR001190">
    <property type="entry name" value="SRCR"/>
</dbReference>
<dbReference type="PROSITE" id="PS00420">
    <property type="entry name" value="SRCR_1"/>
    <property type="match status" value="1"/>
</dbReference>
<evidence type="ECO:0000256" key="5">
    <source>
        <dbReference type="SAM" id="SignalP"/>
    </source>
</evidence>
<dbReference type="Pfam" id="PF00530">
    <property type="entry name" value="SRCR"/>
    <property type="match status" value="1"/>
</dbReference>
<keyword evidence="5" id="KW-0732">Signal</keyword>
<evidence type="ECO:0000259" key="6">
    <source>
        <dbReference type="PROSITE" id="PS50287"/>
    </source>
</evidence>
<keyword evidence="4" id="KW-0175">Coiled coil</keyword>
<feature type="coiled-coil region" evidence="4">
    <location>
        <begin position="51"/>
        <end position="110"/>
    </location>
</feature>
<evidence type="ECO:0000313" key="8">
    <source>
        <dbReference type="Proteomes" id="UP000005408"/>
    </source>
</evidence>
<comment type="caution">
    <text evidence="3">Lacks conserved residue(s) required for the propagation of feature annotation.</text>
</comment>
<evidence type="ECO:0000256" key="3">
    <source>
        <dbReference type="PROSITE-ProRule" id="PRU00196"/>
    </source>
</evidence>
<dbReference type="GO" id="GO:0016020">
    <property type="term" value="C:membrane"/>
    <property type="evidence" value="ECO:0007669"/>
    <property type="project" value="InterPro"/>
</dbReference>
<keyword evidence="1 3" id="KW-1015">Disulfide bond</keyword>
<sequence>MDVHALNVRMLFFLCLVTSCVSFLVPGHPTPNMTLAPPDKDAALSYLVQEVFDLRVLLQSQEREIQALKSQQALVDINNQTGFQAVKTWLENLENSVQFLTTTQQNHEIRDEETNRTIFLELDQLNSEISELRSTTNKTIMKIYKELQSEITNLTAKEYGDVQRIEGLILAEHKATGIEIAALKARLQHLNDTLIGILKPTGIRLTGGDANSGRVEIRFLGDWGTVCDDDFGIEEARVVCRMLGKSTTNAQAFSGSNFGQGTGTIVYDDLGCTGSEPDLFKCPHAELGHHNCAHTEDAGVSCGKSKLDNPGIKKNVYNHL</sequence>
<evidence type="ECO:0000256" key="4">
    <source>
        <dbReference type="SAM" id="Coils"/>
    </source>
</evidence>
<dbReference type="PANTHER" id="PTHR48071:SF18">
    <property type="entry name" value="DELETED IN MALIGNANT BRAIN TUMORS 1 PROTEIN-RELATED"/>
    <property type="match status" value="1"/>
</dbReference>
<organism evidence="7 8">
    <name type="scientific">Magallana gigas</name>
    <name type="common">Pacific oyster</name>
    <name type="synonym">Crassostrea gigas</name>
    <dbReference type="NCBI Taxonomy" id="29159"/>
    <lineage>
        <taxon>Eukaryota</taxon>
        <taxon>Metazoa</taxon>
        <taxon>Spiralia</taxon>
        <taxon>Lophotrochozoa</taxon>
        <taxon>Mollusca</taxon>
        <taxon>Bivalvia</taxon>
        <taxon>Autobranchia</taxon>
        <taxon>Pteriomorphia</taxon>
        <taxon>Ostreida</taxon>
        <taxon>Ostreoidea</taxon>
        <taxon>Ostreidae</taxon>
        <taxon>Magallana</taxon>
    </lineage>
</organism>
<dbReference type="PROSITE" id="PS50287">
    <property type="entry name" value="SRCR_2"/>
    <property type="match status" value="1"/>
</dbReference>
<evidence type="ECO:0000256" key="1">
    <source>
        <dbReference type="ARBA" id="ARBA00023157"/>
    </source>
</evidence>
<dbReference type="SUPFAM" id="SSF56487">
    <property type="entry name" value="SRCR-like"/>
    <property type="match status" value="1"/>
</dbReference>